<keyword evidence="1" id="KW-0175">Coiled coil</keyword>
<dbReference type="RefSeq" id="WP_012964205.1">
    <property type="nucleotide sequence ID" value="NC_013799.1"/>
</dbReference>
<accession>D3DJM3</accession>
<dbReference type="SUPFAM" id="SSF102588">
    <property type="entry name" value="LmbE-like"/>
    <property type="match status" value="1"/>
</dbReference>
<dbReference type="eggNOG" id="COG2120">
    <property type="taxonomic scope" value="Bacteria"/>
</dbReference>
<organism evidence="2 3">
    <name type="scientific">Hydrogenobacter thermophilus (strain DSM 6534 / IAM 12695 / TK-6)</name>
    <dbReference type="NCBI Taxonomy" id="608538"/>
    <lineage>
        <taxon>Bacteria</taxon>
        <taxon>Pseudomonadati</taxon>
        <taxon>Aquificota</taxon>
        <taxon>Aquificia</taxon>
        <taxon>Aquificales</taxon>
        <taxon>Aquificaceae</taxon>
        <taxon>Hydrogenobacter</taxon>
    </lineage>
</organism>
<dbReference type="EMBL" id="AP011112">
    <property type="protein sequence ID" value="BAI70025.1"/>
    <property type="molecule type" value="Genomic_DNA"/>
</dbReference>
<dbReference type="PANTHER" id="PTHR12993">
    <property type="entry name" value="N-ACETYLGLUCOSAMINYL-PHOSPHATIDYLINOSITOL DE-N-ACETYLASE-RELATED"/>
    <property type="match status" value="1"/>
</dbReference>
<dbReference type="GO" id="GO:0016811">
    <property type="term" value="F:hydrolase activity, acting on carbon-nitrogen (but not peptide) bonds, in linear amides"/>
    <property type="evidence" value="ECO:0007669"/>
    <property type="project" value="TreeGrafter"/>
</dbReference>
<dbReference type="InterPro" id="IPR024078">
    <property type="entry name" value="LmbE-like_dom_sf"/>
</dbReference>
<dbReference type="OrthoDB" id="9790023at2"/>
<evidence type="ECO:0000313" key="2">
    <source>
        <dbReference type="EMBL" id="BAI70025.1"/>
    </source>
</evidence>
<dbReference type="PATRIC" id="fig|608538.5.peg.1595"/>
<dbReference type="KEGG" id="hth:HTH_1577"/>
<proteinExistence type="predicted"/>
<protein>
    <submittedName>
        <fullName evidence="2">LmbE family protein</fullName>
    </submittedName>
</protein>
<dbReference type="Pfam" id="PF02585">
    <property type="entry name" value="PIG-L"/>
    <property type="match status" value="1"/>
</dbReference>
<evidence type="ECO:0000313" key="3">
    <source>
        <dbReference type="Proteomes" id="UP000002574"/>
    </source>
</evidence>
<feature type="coiled-coil region" evidence="1">
    <location>
        <begin position="258"/>
        <end position="285"/>
    </location>
</feature>
<dbReference type="PANTHER" id="PTHR12993:SF11">
    <property type="entry name" value="N-ACETYLGLUCOSAMINYL-PHOSPHATIDYLINOSITOL DE-N-ACETYLASE"/>
    <property type="match status" value="1"/>
</dbReference>
<dbReference type="Gene3D" id="3.40.50.10320">
    <property type="entry name" value="LmbE-like"/>
    <property type="match status" value="1"/>
</dbReference>
<dbReference type="InterPro" id="IPR003737">
    <property type="entry name" value="GlcNAc_PI_deacetylase-related"/>
</dbReference>
<keyword evidence="3" id="KW-1185">Reference proteome</keyword>
<dbReference type="KEGG" id="hte:Hydth_1565"/>
<reference evidence="2 3" key="1">
    <citation type="journal article" date="2010" name="J. Bacteriol.">
        <title>Complete genome sequence of the thermophilic, obligately chemolithoautotrophic hydrogen-oxidizing bacterium Hydrogenobacter thermophilus TK-6.</title>
        <authorList>
            <person name="Arai H."/>
            <person name="Kanbe H."/>
            <person name="Ishii M."/>
            <person name="Igarashi Y."/>
        </authorList>
    </citation>
    <scope>NUCLEOTIDE SEQUENCE [LARGE SCALE GENOMIC DNA]</scope>
    <source>
        <strain evidence="3">DSM 6534 / IAM 12695 / TK-6 [Tokyo]</strain>
    </source>
</reference>
<dbReference type="STRING" id="608538.HTH_1577"/>
<gene>
    <name evidence="2" type="ordered locus">HTH_1577</name>
</gene>
<sequence length="322" mass="37147">MEGKNEKGYTVVIAPHFDDEVIGCGGTIYQHTAKGDEVHLYVLTDGSKLYEKTDTNKRKEECLSAARLLGISTVNFLDFKEGELANHLDELKSALGGILKNFQKVYAPHPFDHHSDHIAASLAVLSVFEESPTFELRLYGVYNTFRHNLLVDVTDVYPIKKKALLNYSYSLGNSYIWIKRTEAFMKYPTIYTVEDRLYEAFLVIDQPMTVNEILNFLSYGVVCDDPHNQLLKKIKSAQMLMGLLNEERNIRLSLEDSLKTNQEELEMLKVHLKNHQEELQKLKSSIFFKMYDVYHTLKPKIFPEGSLRERIYRKLVNIIKGV</sequence>
<dbReference type="Proteomes" id="UP000002574">
    <property type="component" value="Chromosome"/>
</dbReference>
<name>D3DJM3_HYDTT</name>
<evidence type="ECO:0000256" key="1">
    <source>
        <dbReference type="SAM" id="Coils"/>
    </source>
</evidence>
<dbReference type="AlphaFoldDB" id="D3DJM3"/>